<dbReference type="InterPro" id="IPR027486">
    <property type="entry name" value="Ribosomal_uS10_dom"/>
</dbReference>
<dbReference type="GO" id="GO:0000049">
    <property type="term" value="F:tRNA binding"/>
    <property type="evidence" value="ECO:0007669"/>
    <property type="project" value="UniProtKB-UniRule"/>
</dbReference>
<dbReference type="InterPro" id="IPR001848">
    <property type="entry name" value="Ribosomal_uS10"/>
</dbReference>
<sequence length="103" mass="12444">MNKKKRLKIKIYSYNILLINTFINKIIRIIYEYKGEFIGPIFLPTKKKIFTILKSPHVHKKSREQFVFSIHKRLLIIKNYNNLIINNLNKLNFFYGISMNIIK</sequence>
<dbReference type="GO" id="GO:0005840">
    <property type="term" value="C:ribosome"/>
    <property type="evidence" value="ECO:0007669"/>
    <property type="project" value="UniProtKB-KW"/>
</dbReference>
<keyword evidence="2 4" id="KW-0689">Ribosomal protein</keyword>
<keyword evidence="3 4" id="KW-0687">Ribonucleoprotein</keyword>
<protein>
    <recommendedName>
        <fullName evidence="4">Small ribosomal subunit protein uS10</fullName>
    </recommendedName>
</protein>
<dbReference type="HAMAP" id="MF_00508">
    <property type="entry name" value="Ribosomal_uS10"/>
    <property type="match status" value="1"/>
</dbReference>
<evidence type="ECO:0000256" key="2">
    <source>
        <dbReference type="ARBA" id="ARBA00022980"/>
    </source>
</evidence>
<dbReference type="InterPro" id="IPR036838">
    <property type="entry name" value="Ribosomal_uS10_dom_sf"/>
</dbReference>
<evidence type="ECO:0000256" key="3">
    <source>
        <dbReference type="ARBA" id="ARBA00023274"/>
    </source>
</evidence>
<dbReference type="EMBL" id="CP157893">
    <property type="protein sequence ID" value="XBT18151.1"/>
    <property type="molecule type" value="Genomic_DNA"/>
</dbReference>
<evidence type="ECO:0000256" key="1">
    <source>
        <dbReference type="ARBA" id="ARBA00007102"/>
    </source>
</evidence>
<dbReference type="GO" id="GO:1990904">
    <property type="term" value="C:ribonucleoprotein complex"/>
    <property type="evidence" value="ECO:0007669"/>
    <property type="project" value="UniProtKB-KW"/>
</dbReference>
<feature type="domain" description="Small ribosomal subunit protein uS10" evidence="5">
    <location>
        <begin position="8"/>
        <end position="102"/>
    </location>
</feature>
<comment type="function">
    <text evidence="4">Involved in the binding of tRNA to the ribosomes.</text>
</comment>
<dbReference type="SUPFAM" id="SSF54999">
    <property type="entry name" value="Ribosomal protein S10"/>
    <property type="match status" value="1"/>
</dbReference>
<dbReference type="Pfam" id="PF00338">
    <property type="entry name" value="Ribosomal_S10"/>
    <property type="match status" value="1"/>
</dbReference>
<dbReference type="NCBIfam" id="NF001861">
    <property type="entry name" value="PRK00596.1"/>
    <property type="match status" value="1"/>
</dbReference>
<dbReference type="GO" id="GO:0006412">
    <property type="term" value="P:translation"/>
    <property type="evidence" value="ECO:0007669"/>
    <property type="project" value="UniProtKB-UniRule"/>
</dbReference>
<organism evidence="6">
    <name type="scientific">Candidatus Shikimatogenerans sp. Tser</name>
    <dbReference type="NCBI Taxonomy" id="3158568"/>
    <lineage>
        <taxon>Bacteria</taxon>
        <taxon>Pseudomonadati</taxon>
        <taxon>Bacteroidota</taxon>
        <taxon>Flavobacteriia</taxon>
        <taxon>Flavobacteriales</taxon>
        <taxon>Candidatus Shikimatogenerans</taxon>
    </lineage>
</organism>
<evidence type="ECO:0000259" key="5">
    <source>
        <dbReference type="SMART" id="SM01403"/>
    </source>
</evidence>
<dbReference type="GO" id="GO:0003735">
    <property type="term" value="F:structural constituent of ribosome"/>
    <property type="evidence" value="ECO:0007669"/>
    <property type="project" value="InterPro"/>
</dbReference>
<dbReference type="NCBIfam" id="TIGR01049">
    <property type="entry name" value="rpsJ_bact"/>
    <property type="match status" value="1"/>
</dbReference>
<evidence type="ECO:0000313" key="6">
    <source>
        <dbReference type="EMBL" id="XBT18151.1"/>
    </source>
</evidence>
<dbReference type="SMART" id="SM01403">
    <property type="entry name" value="Ribosomal_S10"/>
    <property type="match status" value="1"/>
</dbReference>
<reference evidence="6" key="1">
    <citation type="submission" date="2024-06" db="EMBL/GenBank/DDBJ databases">
        <title>Diversity, functionality, and evolutionary history of bacterial symbionts in false click beetles (Coleoptera, Throscidae).</title>
        <authorList>
            <person name="Wierz J.C."/>
            <person name="Malm H."/>
            <person name="Kaltenpoth M."/>
            <person name="Engl T."/>
        </authorList>
    </citation>
    <scope>NUCLEOTIDE SEQUENCE</scope>
    <source>
        <strain evidence="6">Tser</strain>
    </source>
</reference>
<proteinExistence type="inferred from homology"/>
<gene>
    <name evidence="4 6" type="primary">rpsJ</name>
    <name evidence="6" type="ORF">ABNO52_00860</name>
</gene>
<comment type="subunit">
    <text evidence="4">Part of the 30S ribosomal subunit.</text>
</comment>
<dbReference type="Gene3D" id="3.30.70.600">
    <property type="entry name" value="Ribosomal protein S10 domain"/>
    <property type="match status" value="1"/>
</dbReference>
<dbReference type="AlphaFoldDB" id="A0AAU7QQA1"/>
<accession>A0AAU7QQA1</accession>
<evidence type="ECO:0000256" key="4">
    <source>
        <dbReference type="HAMAP-Rule" id="MF_00508"/>
    </source>
</evidence>
<dbReference type="PRINTS" id="PR00971">
    <property type="entry name" value="RIBOSOMALS10"/>
</dbReference>
<name>A0AAU7QQA1_9FLAO</name>
<comment type="similarity">
    <text evidence="1 4">Belongs to the universal ribosomal protein uS10 family.</text>
</comment>
<dbReference type="PANTHER" id="PTHR11700">
    <property type="entry name" value="30S RIBOSOMAL PROTEIN S10 FAMILY MEMBER"/>
    <property type="match status" value="1"/>
</dbReference>